<evidence type="ECO:0000256" key="5">
    <source>
        <dbReference type="ARBA" id="ARBA00047754"/>
    </source>
</evidence>
<dbReference type="InterPro" id="IPR024434">
    <property type="entry name" value="TSCPD_dom"/>
</dbReference>
<reference evidence="8" key="1">
    <citation type="submission" date="2016-10" db="EMBL/GenBank/DDBJ databases">
        <authorList>
            <person name="Varghese N."/>
            <person name="Submissions S."/>
        </authorList>
    </citation>
    <scope>NUCLEOTIDE SEQUENCE [LARGE SCALE GENOMIC DNA]</scope>
    <source>
        <strain evidence="8">DSM 28463</strain>
    </source>
</reference>
<comment type="catalytic activity">
    <reaction evidence="5">
        <text>a 2'-deoxyribonucleoside 5'-diphosphate + [thioredoxin]-disulfide + H2O = a ribonucleoside 5'-diphosphate + [thioredoxin]-dithiol</text>
        <dbReference type="Rhea" id="RHEA:23252"/>
        <dbReference type="Rhea" id="RHEA-COMP:10698"/>
        <dbReference type="Rhea" id="RHEA-COMP:10700"/>
        <dbReference type="ChEBI" id="CHEBI:15377"/>
        <dbReference type="ChEBI" id="CHEBI:29950"/>
        <dbReference type="ChEBI" id="CHEBI:50058"/>
        <dbReference type="ChEBI" id="CHEBI:57930"/>
        <dbReference type="ChEBI" id="CHEBI:73316"/>
        <dbReference type="EC" id="1.17.4.1"/>
    </reaction>
</comment>
<dbReference type="STRING" id="1005928.SAMN04487859_1212"/>
<evidence type="ECO:0000259" key="6">
    <source>
        <dbReference type="Pfam" id="PF12637"/>
    </source>
</evidence>
<dbReference type="OrthoDB" id="8479142at2"/>
<sequence>MEYKDTPDPRHNLPSRRLTETRKITTQDGHNIHLSVGYDPKENGRPREVFYSAGFKSGSQLEFQVQDACVMFSLLLQHGLRPEDVAKSLSRSEQPDGAMTYASIVGLIVAELIQTETVAPND</sequence>
<evidence type="ECO:0000256" key="4">
    <source>
        <dbReference type="ARBA" id="ARBA00022741"/>
    </source>
</evidence>
<organism evidence="7 8">
    <name type="scientific">Roseovarius lutimaris</name>
    <dbReference type="NCBI Taxonomy" id="1005928"/>
    <lineage>
        <taxon>Bacteria</taxon>
        <taxon>Pseudomonadati</taxon>
        <taxon>Pseudomonadota</taxon>
        <taxon>Alphaproteobacteria</taxon>
        <taxon>Rhodobacterales</taxon>
        <taxon>Roseobacteraceae</taxon>
        <taxon>Roseovarius</taxon>
    </lineage>
</organism>
<accession>A0A1I5FNG8</accession>
<comment type="similarity">
    <text evidence="1">Belongs to the ribonucleoside diphosphate reductase class-2 family.</text>
</comment>
<evidence type="ECO:0000256" key="1">
    <source>
        <dbReference type="ARBA" id="ARBA00007405"/>
    </source>
</evidence>
<keyword evidence="4" id="KW-0547">Nucleotide-binding</keyword>
<feature type="domain" description="TSCPD" evidence="6">
    <location>
        <begin position="13"/>
        <end position="94"/>
    </location>
</feature>
<protein>
    <recommendedName>
        <fullName evidence="2">ribonucleoside-diphosphate reductase</fullName>
        <ecNumber evidence="2">1.17.4.1</ecNumber>
    </recommendedName>
</protein>
<dbReference type="EC" id="1.17.4.1" evidence="2"/>
<keyword evidence="3" id="KW-0237">DNA synthesis</keyword>
<dbReference type="GO" id="GO:0071897">
    <property type="term" value="P:DNA biosynthetic process"/>
    <property type="evidence" value="ECO:0007669"/>
    <property type="project" value="UniProtKB-KW"/>
</dbReference>
<dbReference type="Proteomes" id="UP000198599">
    <property type="component" value="Unassembled WGS sequence"/>
</dbReference>
<dbReference type="EMBL" id="FOVP01000021">
    <property type="protein sequence ID" value="SFO25304.1"/>
    <property type="molecule type" value="Genomic_DNA"/>
</dbReference>
<evidence type="ECO:0000313" key="8">
    <source>
        <dbReference type="Proteomes" id="UP000198599"/>
    </source>
</evidence>
<keyword evidence="8" id="KW-1185">Reference proteome</keyword>
<evidence type="ECO:0000256" key="3">
    <source>
        <dbReference type="ARBA" id="ARBA00022634"/>
    </source>
</evidence>
<name>A0A1I5FNG8_9RHOB</name>
<dbReference type="RefSeq" id="WP_092841435.1">
    <property type="nucleotide sequence ID" value="NZ_FOVP01000021.1"/>
</dbReference>
<dbReference type="Pfam" id="PF12637">
    <property type="entry name" value="TSCPD"/>
    <property type="match status" value="1"/>
</dbReference>
<proteinExistence type="inferred from homology"/>
<dbReference type="GO" id="GO:0004748">
    <property type="term" value="F:ribonucleoside-diphosphate reductase activity, thioredoxin disulfide as acceptor"/>
    <property type="evidence" value="ECO:0007669"/>
    <property type="project" value="UniProtKB-EC"/>
</dbReference>
<evidence type="ECO:0000313" key="7">
    <source>
        <dbReference type="EMBL" id="SFO25304.1"/>
    </source>
</evidence>
<dbReference type="AlphaFoldDB" id="A0A1I5FNG8"/>
<gene>
    <name evidence="7" type="ORF">SAMN04487859_1212</name>
</gene>
<evidence type="ECO:0000256" key="2">
    <source>
        <dbReference type="ARBA" id="ARBA00012274"/>
    </source>
</evidence>
<dbReference type="GO" id="GO:0000166">
    <property type="term" value="F:nucleotide binding"/>
    <property type="evidence" value="ECO:0007669"/>
    <property type="project" value="UniProtKB-KW"/>
</dbReference>